<evidence type="ECO:0000313" key="3">
    <source>
        <dbReference type="EMBL" id="ELR13323.1"/>
    </source>
</evidence>
<dbReference type="InterPro" id="IPR000219">
    <property type="entry name" value="DH_dom"/>
</dbReference>
<feature type="compositionally biased region" description="Basic residues" evidence="1">
    <location>
        <begin position="549"/>
        <end position="574"/>
    </location>
</feature>
<feature type="region of interest" description="Disordered" evidence="1">
    <location>
        <begin position="336"/>
        <end position="405"/>
    </location>
</feature>
<dbReference type="PANTHER" id="PTHR12673">
    <property type="entry name" value="FACIOGENITAL DYSPLASIA PROTEIN"/>
    <property type="match status" value="1"/>
</dbReference>
<feature type="region of interest" description="Disordered" evidence="1">
    <location>
        <begin position="631"/>
        <end position="698"/>
    </location>
</feature>
<dbReference type="Proteomes" id="UP000011083">
    <property type="component" value="Unassembled WGS sequence"/>
</dbReference>
<proteinExistence type="predicted"/>
<dbReference type="GO" id="GO:0005737">
    <property type="term" value="C:cytoplasm"/>
    <property type="evidence" value="ECO:0007669"/>
    <property type="project" value="TreeGrafter"/>
</dbReference>
<feature type="compositionally biased region" description="Low complexity" evidence="1">
    <location>
        <begin position="358"/>
        <end position="367"/>
    </location>
</feature>
<feature type="compositionally biased region" description="Low complexity" evidence="1">
    <location>
        <begin position="336"/>
        <end position="351"/>
    </location>
</feature>
<keyword evidence="4" id="KW-1185">Reference proteome</keyword>
<feature type="compositionally biased region" description="Low complexity" evidence="1">
    <location>
        <begin position="374"/>
        <end position="395"/>
    </location>
</feature>
<gene>
    <name evidence="3" type="ORF">ACA1_238880</name>
</gene>
<organism evidence="3 4">
    <name type="scientific">Acanthamoeba castellanii (strain ATCC 30010 / Neff)</name>
    <dbReference type="NCBI Taxonomy" id="1257118"/>
    <lineage>
        <taxon>Eukaryota</taxon>
        <taxon>Amoebozoa</taxon>
        <taxon>Discosea</taxon>
        <taxon>Longamoebia</taxon>
        <taxon>Centramoebida</taxon>
        <taxon>Acanthamoebidae</taxon>
        <taxon>Acanthamoeba</taxon>
    </lineage>
</organism>
<dbReference type="OrthoDB" id="2272012at2759"/>
<feature type="region of interest" description="Disordered" evidence="1">
    <location>
        <begin position="804"/>
        <end position="979"/>
    </location>
</feature>
<feature type="compositionally biased region" description="Basic and acidic residues" evidence="1">
    <location>
        <begin position="967"/>
        <end position="976"/>
    </location>
</feature>
<feature type="compositionally biased region" description="Low complexity" evidence="1">
    <location>
        <begin position="905"/>
        <end position="924"/>
    </location>
</feature>
<evidence type="ECO:0000313" key="4">
    <source>
        <dbReference type="Proteomes" id="UP000011083"/>
    </source>
</evidence>
<dbReference type="SMART" id="SM00325">
    <property type="entry name" value="RhoGEF"/>
    <property type="match status" value="1"/>
</dbReference>
<feature type="compositionally biased region" description="Low complexity" evidence="1">
    <location>
        <begin position="858"/>
        <end position="898"/>
    </location>
</feature>
<dbReference type="SUPFAM" id="SSF48065">
    <property type="entry name" value="DBL homology domain (DH-domain)"/>
    <property type="match status" value="1"/>
</dbReference>
<dbReference type="RefSeq" id="XP_004335336.1">
    <property type="nucleotide sequence ID" value="XM_004335288.1"/>
</dbReference>
<feature type="region of interest" description="Disordered" evidence="1">
    <location>
        <begin position="418"/>
        <end position="521"/>
    </location>
</feature>
<feature type="domain" description="DH" evidence="2">
    <location>
        <begin position="1"/>
        <end position="137"/>
    </location>
</feature>
<dbReference type="Gene3D" id="1.20.900.10">
    <property type="entry name" value="Dbl homology (DH) domain"/>
    <property type="match status" value="1"/>
</dbReference>
<feature type="compositionally biased region" description="Low complexity" evidence="1">
    <location>
        <begin position="298"/>
        <end position="310"/>
    </location>
</feature>
<feature type="compositionally biased region" description="Low complexity" evidence="1">
    <location>
        <begin position="947"/>
        <end position="966"/>
    </location>
</feature>
<dbReference type="EMBL" id="KB008093">
    <property type="protein sequence ID" value="ELR13323.1"/>
    <property type="molecule type" value="Genomic_DNA"/>
</dbReference>
<dbReference type="GO" id="GO:0005085">
    <property type="term" value="F:guanyl-nucleotide exchange factor activity"/>
    <property type="evidence" value="ECO:0007669"/>
    <property type="project" value="InterPro"/>
</dbReference>
<name>L8GKQ8_ACACF</name>
<dbReference type="AlphaFoldDB" id="L8GKQ8"/>
<dbReference type="CDD" id="cd00160">
    <property type="entry name" value="RhoGEF"/>
    <property type="match status" value="1"/>
</dbReference>
<dbReference type="InterPro" id="IPR051092">
    <property type="entry name" value="FYVE_RhoGEF_PH"/>
</dbReference>
<dbReference type="PANTHER" id="PTHR12673:SF159">
    <property type="entry name" value="LD03170P"/>
    <property type="match status" value="1"/>
</dbReference>
<dbReference type="Pfam" id="PF00621">
    <property type="entry name" value="RhoGEF"/>
    <property type="match status" value="1"/>
</dbReference>
<dbReference type="VEuPathDB" id="AmoebaDB:ACA1_238880"/>
<evidence type="ECO:0000256" key="1">
    <source>
        <dbReference type="SAM" id="MobiDB-lite"/>
    </source>
</evidence>
<protein>
    <submittedName>
        <fullName evidence="3">RhoGEF domain containing protein</fullName>
    </submittedName>
</protein>
<dbReference type="KEGG" id="acan:ACA1_238880"/>
<sequence length="1013" mass="110564">MFGNIERLWAISSELLAALEERLHSWGPHQQLGDVFLRLVYDEYYHNYDRAVETVDMLERQDAGFKQFLLYQVQVGGFGCEALTLGSRLILPIQRLPRYLMLLGALAAKTPAGHPDQGLLREALEQLQETATRIDDQLKRMENRNRIYHIQSQLFSCPVLFLSTPTTGMVNVALTSSFVFAFAFVLATPDRVLLREGVVLKLSSSFAVNCTIFLFSDKEKMLKGRMPKRWPMMSREDSSVLELSIYSEASSSSGDEDDDDDLASEWSEWEDPLWVKDDNLRRPAARGDATKVKALKVRSPSSSGLRRSSTMGGGSGSAQLIVRKLSALSIAQVVVPAASPTSATTPTTPTTKSDKSSRSISLSKSLSFEGQESGAGSPLSTPSTSSASTPISSRSWPAASLSASHLRVPRKVTELVAQDEADDAWSLDGRSSGGSLASDVDTIHEEEDQDNHQESVAWQYQSKGVHHDDDDDNGGDDGVDDGSVEEEVEAELSSDEGGTDDDDDDNDQKAGDDDDDVVEEKGIEYLLKKYFPETLAAIEQEAPPEPNKEKKKKKKKKSSHKRKEKKEKKEKRTKSERTLGCGRGEAQIKRIKDVNDDEVAPPSAASRLVFSVDGVMLERRDKAREKYQSLFIPSLDLRGSADADADADNSDTVNSDADVDVDGERKPSSAGEGRRRVRHRSERERRMPQSAREGFGRKSARELGMIFRCRSREDVNDDERNVVDADAAVASPRTRRVRSRTFESVPPSEEAQPSPRAKAKHSWVIKREDGHQQRPSALNGNIERERVGQVYGRLSVSTSSFALAADSSSSSAFSASGVLSPRKKTGSFRSLLSGRRATGSYTGAAEAQQQLRRDAISAEHPSLTSASSSSSWSSKSALPFSSISSSTPLSSSSSTTTSSPPPSPSSSATTSSTSATRRGRSSSLNKAAGLFKRSGSLRKTRADDNIGGLASGDSRSGSAGGDQQAQQKEKEKKEKVVGGIKKSWREVKSYFSSDREVKTYFNGSAGMPPTLES</sequence>
<feature type="region of interest" description="Disordered" evidence="1">
    <location>
        <begin position="726"/>
        <end position="785"/>
    </location>
</feature>
<reference evidence="3 4" key="1">
    <citation type="journal article" date="2013" name="Genome Biol.">
        <title>Genome of Acanthamoeba castellanii highlights extensive lateral gene transfer and early evolution of tyrosine kinase signaling.</title>
        <authorList>
            <person name="Clarke M."/>
            <person name="Lohan A.J."/>
            <person name="Liu B."/>
            <person name="Lagkouvardos I."/>
            <person name="Roy S."/>
            <person name="Zafar N."/>
            <person name="Bertelli C."/>
            <person name="Schilde C."/>
            <person name="Kianianmomeni A."/>
            <person name="Burglin T.R."/>
            <person name="Frech C."/>
            <person name="Turcotte B."/>
            <person name="Kopec K.O."/>
            <person name="Synnott J.M."/>
            <person name="Choo C."/>
            <person name="Paponov I."/>
            <person name="Finkler A."/>
            <person name="Soon Heng Tan C."/>
            <person name="Hutchins A.P."/>
            <person name="Weinmeier T."/>
            <person name="Rattei T."/>
            <person name="Chu J.S."/>
            <person name="Gimenez G."/>
            <person name="Irimia M."/>
            <person name="Rigden D.J."/>
            <person name="Fitzpatrick D.A."/>
            <person name="Lorenzo-Morales J."/>
            <person name="Bateman A."/>
            <person name="Chiu C.H."/>
            <person name="Tang P."/>
            <person name="Hegemann P."/>
            <person name="Fromm H."/>
            <person name="Raoult D."/>
            <person name="Greub G."/>
            <person name="Miranda-Saavedra D."/>
            <person name="Chen N."/>
            <person name="Nash P."/>
            <person name="Ginger M.L."/>
            <person name="Horn M."/>
            <person name="Schaap P."/>
            <person name="Caler L."/>
            <person name="Loftus B."/>
        </authorList>
    </citation>
    <scope>NUCLEOTIDE SEQUENCE [LARGE SCALE GENOMIC DNA]</scope>
    <source>
        <strain evidence="3 4">Neff</strain>
    </source>
</reference>
<dbReference type="InterPro" id="IPR035899">
    <property type="entry name" value="DBL_dom_sf"/>
</dbReference>
<feature type="region of interest" description="Disordered" evidence="1">
    <location>
        <begin position="538"/>
        <end position="608"/>
    </location>
</feature>
<dbReference type="GeneID" id="14913908"/>
<evidence type="ECO:0000259" key="2">
    <source>
        <dbReference type="PROSITE" id="PS50010"/>
    </source>
</evidence>
<feature type="region of interest" description="Disordered" evidence="1">
    <location>
        <begin position="285"/>
        <end position="316"/>
    </location>
</feature>
<feature type="compositionally biased region" description="Low complexity" evidence="1">
    <location>
        <begin position="804"/>
        <end position="816"/>
    </location>
</feature>
<dbReference type="PROSITE" id="PS50010">
    <property type="entry name" value="DH_2"/>
    <property type="match status" value="1"/>
</dbReference>
<feature type="compositionally biased region" description="Acidic residues" evidence="1">
    <location>
        <begin position="469"/>
        <end position="518"/>
    </location>
</feature>
<accession>L8GKQ8</accession>